<proteinExistence type="predicted"/>
<dbReference type="RefSeq" id="WP_354010164.1">
    <property type="nucleotide sequence ID" value="NZ_JBEWTA010000001.1"/>
</dbReference>
<gene>
    <name evidence="1" type="ORF">V5J35_000972</name>
</gene>
<sequence>MLTLEQVMSFRDQMFMLECLNPVMSRIAPKRLLFELCRSGEIYYLKRTSDNKVFQIYSWKVYIFVILASRPTQVFCVPKYNKSTNDEINFLNFPSAFTLGHTSITRKSPVFYAGELVLENTKLFAWDNRSGHYKTPDDAHKINFLPPVKHLLPLHKSAIKYGAEKTFIFSKRH</sequence>
<keyword evidence="2" id="KW-1185">Reference proteome</keyword>
<comment type="caution">
    <text evidence="1">The sequence shown here is derived from an EMBL/GenBank/DDBJ whole genome shotgun (WGS) entry which is preliminary data.</text>
</comment>
<organism evidence="1 2">
    <name type="scientific">Endozoicomonas lisbonensis</name>
    <dbReference type="NCBI Taxonomy" id="3120522"/>
    <lineage>
        <taxon>Bacteria</taxon>
        <taxon>Pseudomonadati</taxon>
        <taxon>Pseudomonadota</taxon>
        <taxon>Gammaproteobacteria</taxon>
        <taxon>Oceanospirillales</taxon>
        <taxon>Endozoicomonadaceae</taxon>
        <taxon>Endozoicomonas</taxon>
    </lineage>
</organism>
<name>A0ABV2SDE5_9GAMM</name>
<dbReference type="EMBL" id="JBEWTB010000002">
    <property type="protein sequence ID" value="MET4755780.1"/>
    <property type="molecule type" value="Genomic_DNA"/>
</dbReference>
<dbReference type="Proteomes" id="UP001549366">
    <property type="component" value="Unassembled WGS sequence"/>
</dbReference>
<accession>A0ABV2SDE5</accession>
<protein>
    <submittedName>
        <fullName evidence="1">Uncharacterized protein</fullName>
    </submittedName>
</protein>
<evidence type="ECO:0000313" key="2">
    <source>
        <dbReference type="Proteomes" id="UP001549366"/>
    </source>
</evidence>
<reference evidence="1 2" key="1">
    <citation type="submission" date="2024-06" db="EMBL/GenBank/DDBJ databases">
        <title>Genomic Encyclopedia of Type Strains, Phase V (KMG-V): Genome sequencing to study the core and pangenomes of soil and plant-associated prokaryotes.</title>
        <authorList>
            <person name="Whitman W."/>
        </authorList>
    </citation>
    <scope>NUCLEOTIDE SEQUENCE [LARGE SCALE GENOMIC DNA]</scope>
    <source>
        <strain evidence="1 2">NE40</strain>
    </source>
</reference>
<evidence type="ECO:0000313" key="1">
    <source>
        <dbReference type="EMBL" id="MET4755780.1"/>
    </source>
</evidence>